<feature type="transmembrane region" description="Helical" evidence="1">
    <location>
        <begin position="162"/>
        <end position="185"/>
    </location>
</feature>
<evidence type="ECO:0000256" key="1">
    <source>
        <dbReference type="SAM" id="Phobius"/>
    </source>
</evidence>
<keyword evidence="1" id="KW-0812">Transmembrane</keyword>
<feature type="transmembrane region" description="Helical" evidence="1">
    <location>
        <begin position="115"/>
        <end position="142"/>
    </location>
</feature>
<evidence type="ECO:0000313" key="2">
    <source>
        <dbReference type="EMBL" id="MBS2970197.1"/>
    </source>
</evidence>
<dbReference type="EMBL" id="JAGVRK010000001">
    <property type="protein sequence ID" value="MBS2970197.1"/>
    <property type="molecule type" value="Genomic_DNA"/>
</dbReference>
<keyword evidence="1" id="KW-0472">Membrane</keyword>
<comment type="caution">
    <text evidence="2">The sequence shown here is derived from an EMBL/GenBank/DDBJ whole genome shotgun (WGS) entry which is preliminary data.</text>
</comment>
<dbReference type="Proteomes" id="UP000682403">
    <property type="component" value="Unassembled WGS sequence"/>
</dbReference>
<dbReference type="NCBIfam" id="TIGR02357">
    <property type="entry name" value="ECF_ThiT_YuaJ"/>
    <property type="match status" value="1"/>
</dbReference>
<dbReference type="Gene3D" id="1.10.1760.20">
    <property type="match status" value="1"/>
</dbReference>
<feature type="transmembrane region" description="Helical" evidence="1">
    <location>
        <begin position="86"/>
        <end position="103"/>
    </location>
</feature>
<organism evidence="2 3">
    <name type="scientific">Metabacillus flavus</name>
    <dbReference type="NCBI Taxonomy" id="2823519"/>
    <lineage>
        <taxon>Bacteria</taxon>
        <taxon>Bacillati</taxon>
        <taxon>Bacillota</taxon>
        <taxon>Bacilli</taxon>
        <taxon>Bacillales</taxon>
        <taxon>Bacillaceae</taxon>
        <taxon>Metabacillus</taxon>
    </lineage>
</organism>
<gene>
    <name evidence="2" type="primary">thiT</name>
    <name evidence="2" type="ORF">J9317_15730</name>
</gene>
<feature type="transmembrane region" description="Helical" evidence="1">
    <location>
        <begin position="36"/>
        <end position="54"/>
    </location>
</feature>
<dbReference type="Pfam" id="PF09515">
    <property type="entry name" value="Thia_YuaJ"/>
    <property type="match status" value="1"/>
</dbReference>
<reference evidence="2 3" key="1">
    <citation type="submission" date="2021-04" db="EMBL/GenBank/DDBJ databases">
        <title>Metabacillus sp. strain KIGAM252 whole genome sequence.</title>
        <authorList>
            <person name="Seo M.-J."/>
            <person name="Cho E.-S."/>
            <person name="Hwang C.Y."/>
            <person name="Yoon D.J."/>
        </authorList>
    </citation>
    <scope>NUCLEOTIDE SEQUENCE [LARGE SCALE GENOMIC DNA]</scope>
    <source>
        <strain evidence="2 3">KIGAM252</strain>
    </source>
</reference>
<name>A0ABS5LHG6_9BACI</name>
<keyword evidence="1" id="KW-1133">Transmembrane helix</keyword>
<accession>A0ABS5LHG6</accession>
<dbReference type="InterPro" id="IPR012651">
    <property type="entry name" value="Thia_Transptr_ThiT"/>
</dbReference>
<proteinExistence type="predicted"/>
<dbReference type="RefSeq" id="WP_211560147.1">
    <property type="nucleotide sequence ID" value="NZ_JAGVRK010000001.1"/>
</dbReference>
<feature type="transmembrane region" description="Helical" evidence="1">
    <location>
        <begin position="12"/>
        <end position="30"/>
    </location>
</feature>
<protein>
    <submittedName>
        <fullName evidence="2">Energy-coupled thiamine transporter ThiT</fullName>
    </submittedName>
</protein>
<evidence type="ECO:0000313" key="3">
    <source>
        <dbReference type="Proteomes" id="UP000682403"/>
    </source>
</evidence>
<feature type="transmembrane region" description="Helical" evidence="1">
    <location>
        <begin position="61"/>
        <end position="80"/>
    </location>
</feature>
<sequence length="195" mass="20994">MKNQKLLFLSETAILTALALLLDMLSSFFIKMPQGGSLSFGMIPIFIMSFRWGLKGGLLTGLLTGILQPILGPAFIVHPAQAILDYPLPFMLAGTSGLFAGWVHSALKQNKWSSLAAVMAATLLGSALRLASHVLSGIVFFGSYAPKGTPVFIYSLVYNATWMIPTWIVAALAIWLVIMNSPVLIKSNAKKTASH</sequence>
<keyword evidence="3" id="KW-1185">Reference proteome</keyword>